<proteinExistence type="predicted"/>
<keyword evidence="8" id="KW-1185">Reference proteome</keyword>
<keyword evidence="3" id="KW-0804">Transcription</keyword>
<dbReference type="PANTHER" id="PTHR30136:SF34">
    <property type="entry name" value="TRANSCRIPTIONAL REGULATOR"/>
    <property type="match status" value="1"/>
</dbReference>
<dbReference type="GO" id="GO:0003677">
    <property type="term" value="F:DNA binding"/>
    <property type="evidence" value="ECO:0007669"/>
    <property type="project" value="UniProtKB-KW"/>
</dbReference>
<dbReference type="Pfam" id="PF09339">
    <property type="entry name" value="HTH_IclR"/>
    <property type="match status" value="1"/>
</dbReference>
<keyword evidence="1" id="KW-0805">Transcription regulation</keyword>
<name>A0A399J8A6_9RHOB</name>
<dbReference type="PROSITE" id="PS51078">
    <property type="entry name" value="ICLR_ED"/>
    <property type="match status" value="1"/>
</dbReference>
<dbReference type="SMART" id="SM00346">
    <property type="entry name" value="HTH_ICLR"/>
    <property type="match status" value="1"/>
</dbReference>
<dbReference type="SUPFAM" id="SSF46785">
    <property type="entry name" value="Winged helix' DNA-binding domain"/>
    <property type="match status" value="1"/>
</dbReference>
<feature type="domain" description="IclR-ED" evidence="6">
    <location>
        <begin position="93"/>
        <end position="277"/>
    </location>
</feature>
<feature type="domain" description="HTH iclR-type" evidence="5">
    <location>
        <begin position="32"/>
        <end position="92"/>
    </location>
</feature>
<keyword evidence="2" id="KW-0238">DNA-binding</keyword>
<dbReference type="EMBL" id="QWJJ01000001">
    <property type="protein sequence ID" value="RII40777.1"/>
    <property type="molecule type" value="Genomic_DNA"/>
</dbReference>
<gene>
    <name evidence="7" type="ORF">DL237_01870</name>
</gene>
<dbReference type="InterPro" id="IPR005471">
    <property type="entry name" value="Tscrpt_reg_IclR_N"/>
</dbReference>
<dbReference type="InterPro" id="IPR036388">
    <property type="entry name" value="WH-like_DNA-bd_sf"/>
</dbReference>
<protein>
    <submittedName>
        <fullName evidence="7">IclR family transcriptional regulator</fullName>
    </submittedName>
</protein>
<feature type="compositionally biased region" description="Polar residues" evidence="4">
    <location>
        <begin position="1"/>
        <end position="11"/>
    </location>
</feature>
<dbReference type="Gene3D" id="1.10.10.10">
    <property type="entry name" value="Winged helix-like DNA-binding domain superfamily/Winged helix DNA-binding domain"/>
    <property type="match status" value="1"/>
</dbReference>
<comment type="caution">
    <text evidence="7">The sequence shown here is derived from an EMBL/GenBank/DDBJ whole genome shotgun (WGS) entry which is preliminary data.</text>
</comment>
<accession>A0A399J8A6</accession>
<feature type="region of interest" description="Disordered" evidence="4">
    <location>
        <begin position="1"/>
        <end position="26"/>
    </location>
</feature>
<evidence type="ECO:0000259" key="6">
    <source>
        <dbReference type="PROSITE" id="PS51078"/>
    </source>
</evidence>
<dbReference type="RefSeq" id="WP_119397299.1">
    <property type="nucleotide sequence ID" value="NZ_QWJJ01000001.1"/>
</dbReference>
<dbReference type="SUPFAM" id="SSF55781">
    <property type="entry name" value="GAF domain-like"/>
    <property type="match status" value="1"/>
</dbReference>
<sequence length="287" mass="31138">MTLDRTTQSTPDPQPHKGARDAHDDRKPAEFVEALAKGLAVLEAFDSGHPEMSLSEIARRIGSSPAAARRSLITLSALGYVGQRNKKFHLRPKIMTLGSAFYFSARIDEVLQPFLRDLVTKFGDASSVATLEQRDVIYIAHNSVQRARRAAATVGARYPAYATSLGRVLLAGQSDTALDRYFDGLVIEPLTSKTITDPEALRAEIELIRQDGYSTTVDQLDYGITALAVPVRSLDGRTIAALNTSGYTGMVDPAALIEHRLPDLRIMASSIAQSLAKYPVLEGIIGS</sequence>
<evidence type="ECO:0000256" key="3">
    <source>
        <dbReference type="ARBA" id="ARBA00023163"/>
    </source>
</evidence>
<dbReference type="Pfam" id="PF01614">
    <property type="entry name" value="IclR_C"/>
    <property type="match status" value="1"/>
</dbReference>
<evidence type="ECO:0000256" key="2">
    <source>
        <dbReference type="ARBA" id="ARBA00023125"/>
    </source>
</evidence>
<dbReference type="InterPro" id="IPR050707">
    <property type="entry name" value="HTH_MetabolicPath_Reg"/>
</dbReference>
<evidence type="ECO:0000259" key="5">
    <source>
        <dbReference type="PROSITE" id="PS51077"/>
    </source>
</evidence>
<organism evidence="7 8">
    <name type="scientific">Pseudooceanicola sediminis</name>
    <dbReference type="NCBI Taxonomy" id="2211117"/>
    <lineage>
        <taxon>Bacteria</taxon>
        <taxon>Pseudomonadati</taxon>
        <taxon>Pseudomonadota</taxon>
        <taxon>Alphaproteobacteria</taxon>
        <taxon>Rhodobacterales</taxon>
        <taxon>Paracoccaceae</taxon>
        <taxon>Pseudooceanicola</taxon>
    </lineage>
</organism>
<dbReference type="Gene3D" id="3.30.450.40">
    <property type="match status" value="1"/>
</dbReference>
<dbReference type="InterPro" id="IPR029016">
    <property type="entry name" value="GAF-like_dom_sf"/>
</dbReference>
<dbReference type="GO" id="GO:0003700">
    <property type="term" value="F:DNA-binding transcription factor activity"/>
    <property type="evidence" value="ECO:0007669"/>
    <property type="project" value="TreeGrafter"/>
</dbReference>
<dbReference type="OrthoDB" id="9807558at2"/>
<dbReference type="InterPro" id="IPR036390">
    <property type="entry name" value="WH_DNA-bd_sf"/>
</dbReference>
<evidence type="ECO:0000256" key="4">
    <source>
        <dbReference type="SAM" id="MobiDB-lite"/>
    </source>
</evidence>
<feature type="compositionally biased region" description="Basic and acidic residues" evidence="4">
    <location>
        <begin position="14"/>
        <end position="26"/>
    </location>
</feature>
<dbReference type="AlphaFoldDB" id="A0A399J8A6"/>
<dbReference type="GO" id="GO:0045892">
    <property type="term" value="P:negative regulation of DNA-templated transcription"/>
    <property type="evidence" value="ECO:0007669"/>
    <property type="project" value="TreeGrafter"/>
</dbReference>
<reference evidence="7 8" key="1">
    <citation type="submission" date="2018-08" db="EMBL/GenBank/DDBJ databases">
        <title>Pseudooceanicola sediminis CY03 in the family Rhodobacteracea.</title>
        <authorList>
            <person name="Zhang Y.-J."/>
        </authorList>
    </citation>
    <scope>NUCLEOTIDE SEQUENCE [LARGE SCALE GENOMIC DNA]</scope>
    <source>
        <strain evidence="7 8">CY03</strain>
    </source>
</reference>
<evidence type="ECO:0000256" key="1">
    <source>
        <dbReference type="ARBA" id="ARBA00023015"/>
    </source>
</evidence>
<dbReference type="InterPro" id="IPR014757">
    <property type="entry name" value="Tscrpt_reg_IclR_C"/>
</dbReference>
<evidence type="ECO:0000313" key="8">
    <source>
        <dbReference type="Proteomes" id="UP000265848"/>
    </source>
</evidence>
<evidence type="ECO:0000313" key="7">
    <source>
        <dbReference type="EMBL" id="RII40777.1"/>
    </source>
</evidence>
<dbReference type="PROSITE" id="PS51077">
    <property type="entry name" value="HTH_ICLR"/>
    <property type="match status" value="1"/>
</dbReference>
<dbReference type="PANTHER" id="PTHR30136">
    <property type="entry name" value="HELIX-TURN-HELIX TRANSCRIPTIONAL REGULATOR, ICLR FAMILY"/>
    <property type="match status" value="1"/>
</dbReference>
<dbReference type="Proteomes" id="UP000265848">
    <property type="component" value="Unassembled WGS sequence"/>
</dbReference>